<dbReference type="EMBL" id="MTYJ01000172">
    <property type="protein sequence ID" value="OQV11407.1"/>
    <property type="molecule type" value="Genomic_DNA"/>
</dbReference>
<accession>A0A1W0W875</accession>
<feature type="compositionally biased region" description="Polar residues" evidence="1">
    <location>
        <begin position="178"/>
        <end position="196"/>
    </location>
</feature>
<keyword evidence="2" id="KW-1133">Transmembrane helix</keyword>
<evidence type="ECO:0000256" key="2">
    <source>
        <dbReference type="SAM" id="Phobius"/>
    </source>
</evidence>
<evidence type="ECO:0000256" key="1">
    <source>
        <dbReference type="SAM" id="MobiDB-lite"/>
    </source>
</evidence>
<dbReference type="Proteomes" id="UP000192578">
    <property type="component" value="Unassembled WGS sequence"/>
</dbReference>
<feature type="transmembrane region" description="Helical" evidence="2">
    <location>
        <begin position="28"/>
        <end position="54"/>
    </location>
</feature>
<keyword evidence="2" id="KW-0812">Transmembrane</keyword>
<name>A0A1W0W875_HYPEX</name>
<comment type="caution">
    <text evidence="3">The sequence shown here is derived from an EMBL/GenBank/DDBJ whole genome shotgun (WGS) entry which is preliminary data.</text>
</comment>
<gene>
    <name evidence="3" type="ORF">BV898_14284</name>
</gene>
<dbReference type="OrthoDB" id="10503155at2759"/>
<feature type="region of interest" description="Disordered" evidence="1">
    <location>
        <begin position="178"/>
        <end position="279"/>
    </location>
</feature>
<proteinExistence type="predicted"/>
<keyword evidence="2" id="KW-0472">Membrane</keyword>
<keyword evidence="4" id="KW-1185">Reference proteome</keyword>
<organism evidence="3 4">
    <name type="scientific">Hypsibius exemplaris</name>
    <name type="common">Freshwater tardigrade</name>
    <dbReference type="NCBI Taxonomy" id="2072580"/>
    <lineage>
        <taxon>Eukaryota</taxon>
        <taxon>Metazoa</taxon>
        <taxon>Ecdysozoa</taxon>
        <taxon>Tardigrada</taxon>
        <taxon>Eutardigrada</taxon>
        <taxon>Parachela</taxon>
        <taxon>Hypsibioidea</taxon>
        <taxon>Hypsibiidae</taxon>
        <taxon>Hypsibius</taxon>
    </lineage>
</organism>
<protein>
    <submittedName>
        <fullName evidence="3">Uncharacterized protein</fullName>
    </submittedName>
</protein>
<evidence type="ECO:0000313" key="3">
    <source>
        <dbReference type="EMBL" id="OQV11407.1"/>
    </source>
</evidence>
<reference evidence="4" key="1">
    <citation type="submission" date="2017-01" db="EMBL/GenBank/DDBJ databases">
        <title>Comparative genomics of anhydrobiosis in the tardigrade Hypsibius dujardini.</title>
        <authorList>
            <person name="Yoshida Y."/>
            <person name="Koutsovoulos G."/>
            <person name="Laetsch D."/>
            <person name="Stevens L."/>
            <person name="Kumar S."/>
            <person name="Horikawa D."/>
            <person name="Ishino K."/>
            <person name="Komine S."/>
            <person name="Tomita M."/>
            <person name="Blaxter M."/>
            <person name="Arakawa K."/>
        </authorList>
    </citation>
    <scope>NUCLEOTIDE SEQUENCE [LARGE SCALE GENOMIC DNA]</scope>
    <source>
        <strain evidence="4">Z151</strain>
    </source>
</reference>
<evidence type="ECO:0000313" key="4">
    <source>
        <dbReference type="Proteomes" id="UP000192578"/>
    </source>
</evidence>
<dbReference type="AlphaFoldDB" id="A0A1W0W875"/>
<feature type="compositionally biased region" description="Low complexity" evidence="1">
    <location>
        <begin position="251"/>
        <end position="269"/>
    </location>
</feature>
<sequence length="319" mass="34801">MSRGPICCKSLCAFCKVRPYLRQPWNCCSIGAIVSLVFAVFFIPTGLTLMAFFVDYHDHESNGLRFLAWLGISSFAAGIILLSLGILLWGCVWRAYQLREKMRIHLEVKQGTLYVSPAASRFNEAKDSPMLPLRNLSKRDNKKGRHSYVDVENINAPGDVRLSKLPVAASSSRPASVQTFSAVQQQQETNTPTPIGNSFAMESAVSFTDGGESSHGNAHHHQHQPSHGRSPGPMASLNQRYSPPTKDGLINHPTPSSSSSHTANATTNHPYSSATAGGSNNTAVLPRVFVGNKPFNGVVNFHHANQHSNHYAVNEVQNV</sequence>
<feature type="compositionally biased region" description="Basic residues" evidence="1">
    <location>
        <begin position="217"/>
        <end position="226"/>
    </location>
</feature>
<feature type="transmembrane region" description="Helical" evidence="2">
    <location>
        <begin position="66"/>
        <end position="93"/>
    </location>
</feature>
<feature type="compositionally biased region" description="Polar residues" evidence="1">
    <location>
        <begin position="270"/>
        <end position="279"/>
    </location>
</feature>